<reference evidence="2 3" key="1">
    <citation type="submission" date="2020-08" db="EMBL/GenBank/DDBJ databases">
        <title>A Genomic Blueprint of the Chicken Gut Microbiome.</title>
        <authorList>
            <person name="Gilroy R."/>
            <person name="Ravi A."/>
            <person name="Getino M."/>
            <person name="Pursley I."/>
            <person name="Horton D.L."/>
            <person name="Alikhan N.-F."/>
            <person name="Baker D."/>
            <person name="Gharbi K."/>
            <person name="Hall N."/>
            <person name="Watson M."/>
            <person name="Adriaenssens E.M."/>
            <person name="Foster-Nyarko E."/>
            <person name="Jarju S."/>
            <person name="Secka A."/>
            <person name="Antonio M."/>
            <person name="Oren A."/>
            <person name="Chaudhuri R."/>
            <person name="La Ragione R.M."/>
            <person name="Hildebrand F."/>
            <person name="Pallen M.J."/>
        </authorList>
    </citation>
    <scope>NUCLEOTIDE SEQUENCE [LARGE SCALE GENOMIC DNA]</scope>
    <source>
        <strain evidence="2 3">A46</strain>
    </source>
</reference>
<evidence type="ECO:0000313" key="2">
    <source>
        <dbReference type="EMBL" id="MBD8038586.1"/>
    </source>
</evidence>
<name>A0ABR8Y2Z7_9BACL</name>
<evidence type="ECO:0000313" key="3">
    <source>
        <dbReference type="Proteomes" id="UP000619101"/>
    </source>
</evidence>
<keyword evidence="3" id="KW-1185">Reference proteome</keyword>
<feature type="domain" description="AtuA-like ferredoxin-fold" evidence="1">
    <location>
        <begin position="3"/>
        <end position="101"/>
    </location>
</feature>
<dbReference type="PANTHER" id="PTHR47472:SF1">
    <property type="entry name" value="DUF1446-DOMAIN-CONTAINING PROTEIN"/>
    <property type="match status" value="1"/>
</dbReference>
<dbReference type="InterPro" id="IPR056362">
    <property type="entry name" value="AtuA-like_ferredoxin_dom"/>
</dbReference>
<organism evidence="2 3">
    <name type="scientific">Solibacillus faecavium</name>
    <dbReference type="NCBI Taxonomy" id="2762221"/>
    <lineage>
        <taxon>Bacteria</taxon>
        <taxon>Bacillati</taxon>
        <taxon>Bacillota</taxon>
        <taxon>Bacilli</taxon>
        <taxon>Bacillales</taxon>
        <taxon>Caryophanaceae</taxon>
        <taxon>Solibacillus</taxon>
    </lineage>
</organism>
<gene>
    <name evidence="2" type="ORF">H9635_17720</name>
</gene>
<comment type="caution">
    <text evidence="2">The sequence shown here is derived from an EMBL/GenBank/DDBJ whole genome shotgun (WGS) entry which is preliminary data.</text>
</comment>
<dbReference type="PANTHER" id="PTHR47472">
    <property type="entry name" value="PROPIONYL-COA CARBOXYLASE"/>
    <property type="match status" value="1"/>
</dbReference>
<accession>A0ABR8Y2Z7</accession>
<evidence type="ECO:0000259" key="1">
    <source>
        <dbReference type="Pfam" id="PF23544"/>
    </source>
</evidence>
<dbReference type="Pfam" id="PF23544">
    <property type="entry name" value="AtuA_ferredoxin"/>
    <property type="match status" value="1"/>
</dbReference>
<dbReference type="EMBL" id="JACSPZ010000012">
    <property type="protein sequence ID" value="MBD8038586.1"/>
    <property type="molecule type" value="Genomic_DNA"/>
</dbReference>
<dbReference type="Proteomes" id="UP000619101">
    <property type="component" value="Unassembled WGS sequence"/>
</dbReference>
<proteinExistence type="predicted"/>
<protein>
    <recommendedName>
        <fullName evidence="1">AtuA-like ferredoxin-fold domain-containing protein</fullName>
    </recommendedName>
</protein>
<sequence>MSMKLYEVAHCRTGDKGNTLTMSIIAFKKENYPLILEQVTVDKVKEHLQGIVLGDVERYEIPSLGALQFICHEALDTGVTTSLAMDTHGKTLSYSVLELELS</sequence>